<dbReference type="AlphaFoldDB" id="A0A0N4USM0"/>
<feature type="compositionally biased region" description="Polar residues" evidence="1">
    <location>
        <begin position="81"/>
        <end position="95"/>
    </location>
</feature>
<accession>A0A0N4USM0</accession>
<dbReference type="Proteomes" id="UP000274131">
    <property type="component" value="Unassembled WGS sequence"/>
</dbReference>
<evidence type="ECO:0000313" key="4">
    <source>
        <dbReference type="WBParaSite" id="EVEC_0000012401-mRNA-1"/>
    </source>
</evidence>
<dbReference type="WBParaSite" id="EVEC_0000012401-mRNA-1">
    <property type="protein sequence ID" value="EVEC_0000012401-mRNA-1"/>
    <property type="gene ID" value="EVEC_0000012401"/>
</dbReference>
<proteinExistence type="predicted"/>
<sequence length="147" mass="16170">MALPDDVSVCVTFQVFMCSGPSSLSSDAKEDEAVSVDQSLKRNLMTRISTVRQSLPVSENETSVTCRFVYKGRPLTVGLEPTQSLGRTDKQTNLSLGAPAKDSERSSLGKVKNSGVQCFYFGKLIFHPTFLRSLKIALPEPEDFVEF</sequence>
<organism evidence="4">
    <name type="scientific">Enterobius vermicularis</name>
    <name type="common">Human pinworm</name>
    <dbReference type="NCBI Taxonomy" id="51028"/>
    <lineage>
        <taxon>Eukaryota</taxon>
        <taxon>Metazoa</taxon>
        <taxon>Ecdysozoa</taxon>
        <taxon>Nematoda</taxon>
        <taxon>Chromadorea</taxon>
        <taxon>Rhabditida</taxon>
        <taxon>Spirurina</taxon>
        <taxon>Oxyuridomorpha</taxon>
        <taxon>Oxyuroidea</taxon>
        <taxon>Oxyuridae</taxon>
        <taxon>Enterobius</taxon>
    </lineage>
</organism>
<dbReference type="EMBL" id="UXUI01000040">
    <property type="protein sequence ID" value="VDD84942.1"/>
    <property type="molecule type" value="Genomic_DNA"/>
</dbReference>
<reference evidence="4" key="1">
    <citation type="submission" date="2017-02" db="UniProtKB">
        <authorList>
            <consortium name="WormBaseParasite"/>
        </authorList>
    </citation>
    <scope>IDENTIFICATION</scope>
</reference>
<keyword evidence="3" id="KW-1185">Reference proteome</keyword>
<name>A0A0N4USM0_ENTVE</name>
<feature type="region of interest" description="Disordered" evidence="1">
    <location>
        <begin position="80"/>
        <end position="108"/>
    </location>
</feature>
<gene>
    <name evidence="2" type="ORF">EVEC_LOCUS85</name>
</gene>
<evidence type="ECO:0000313" key="2">
    <source>
        <dbReference type="EMBL" id="VDD84942.1"/>
    </source>
</evidence>
<protein>
    <submittedName>
        <fullName evidence="4">Rad60-SLD_2 domain-containing protein</fullName>
    </submittedName>
</protein>
<evidence type="ECO:0000256" key="1">
    <source>
        <dbReference type="SAM" id="MobiDB-lite"/>
    </source>
</evidence>
<reference evidence="2 3" key="2">
    <citation type="submission" date="2018-10" db="EMBL/GenBank/DDBJ databases">
        <authorList>
            <consortium name="Pathogen Informatics"/>
        </authorList>
    </citation>
    <scope>NUCLEOTIDE SEQUENCE [LARGE SCALE GENOMIC DNA]</scope>
</reference>
<evidence type="ECO:0000313" key="3">
    <source>
        <dbReference type="Proteomes" id="UP000274131"/>
    </source>
</evidence>